<feature type="signal peptide" evidence="13">
    <location>
        <begin position="1"/>
        <end position="21"/>
    </location>
</feature>
<keyword evidence="5" id="KW-0677">Repeat</keyword>
<keyword evidence="4 13" id="KW-0732">Signal</keyword>
<dbReference type="GO" id="GO:0007157">
    <property type="term" value="P:heterophilic cell-cell adhesion via plasma membrane cell adhesion molecules"/>
    <property type="evidence" value="ECO:0007669"/>
    <property type="project" value="UniProtKB-ARBA"/>
</dbReference>
<dbReference type="PROSITE" id="PS51257">
    <property type="entry name" value="PROKAR_LIPOPROTEIN"/>
    <property type="match status" value="1"/>
</dbReference>
<dbReference type="Gene3D" id="2.60.40.1510">
    <property type="entry name" value="ntegrin, alpha v. Chain A, domain 3"/>
    <property type="match status" value="1"/>
</dbReference>
<evidence type="ECO:0000256" key="2">
    <source>
        <dbReference type="ARBA" id="ARBA00008054"/>
    </source>
</evidence>
<organism evidence="16 17">
    <name type="scientific">Eumeta variegata</name>
    <name type="common">Bagworm moth</name>
    <name type="synonym">Eumeta japonica</name>
    <dbReference type="NCBI Taxonomy" id="151549"/>
    <lineage>
        <taxon>Eukaryota</taxon>
        <taxon>Metazoa</taxon>
        <taxon>Ecdysozoa</taxon>
        <taxon>Arthropoda</taxon>
        <taxon>Hexapoda</taxon>
        <taxon>Insecta</taxon>
        <taxon>Pterygota</taxon>
        <taxon>Neoptera</taxon>
        <taxon>Endopterygota</taxon>
        <taxon>Lepidoptera</taxon>
        <taxon>Glossata</taxon>
        <taxon>Ditrysia</taxon>
        <taxon>Tineoidea</taxon>
        <taxon>Psychidae</taxon>
        <taxon>Oiketicinae</taxon>
        <taxon>Eumeta</taxon>
    </lineage>
</organism>
<dbReference type="InterPro" id="IPR018184">
    <property type="entry name" value="Integrin_alpha_C_CS"/>
</dbReference>
<proteinExistence type="inferred from homology"/>
<keyword evidence="9 13" id="KW-0472">Membrane</keyword>
<keyword evidence="8 13" id="KW-0401">Integrin</keyword>
<feature type="repeat" description="FG-GAP" evidence="12">
    <location>
        <begin position="740"/>
        <end position="804"/>
    </location>
</feature>
<evidence type="ECO:0000256" key="4">
    <source>
        <dbReference type="ARBA" id="ARBA00022729"/>
    </source>
</evidence>
<evidence type="ECO:0000256" key="6">
    <source>
        <dbReference type="ARBA" id="ARBA00022889"/>
    </source>
</evidence>
<dbReference type="InterPro" id="IPR013517">
    <property type="entry name" value="FG-GAP"/>
</dbReference>
<dbReference type="EMBL" id="BGZK01000180">
    <property type="protein sequence ID" value="GBP26436.1"/>
    <property type="molecule type" value="Genomic_DNA"/>
</dbReference>
<keyword evidence="10 13" id="KW-0675">Receptor</keyword>
<dbReference type="InterPro" id="IPR013519">
    <property type="entry name" value="Int_alpha_beta-p"/>
</dbReference>
<comment type="similarity">
    <text evidence="2 13">Belongs to the integrin alpha chain family.</text>
</comment>
<protein>
    <submittedName>
        <fullName evidence="16">Integrin alpha-PS5</fullName>
    </submittedName>
</protein>
<dbReference type="Pfam" id="PF01839">
    <property type="entry name" value="FG-GAP"/>
    <property type="match status" value="2"/>
</dbReference>
<dbReference type="InterPro" id="IPR048285">
    <property type="entry name" value="Integrin_alpha_Ig-like_2"/>
</dbReference>
<evidence type="ECO:0000256" key="14">
    <source>
        <dbReference type="SAM" id="MobiDB-lite"/>
    </source>
</evidence>
<feature type="transmembrane region" description="Helical" evidence="13">
    <location>
        <begin position="1304"/>
        <end position="1326"/>
    </location>
</feature>
<evidence type="ECO:0000256" key="1">
    <source>
        <dbReference type="ARBA" id="ARBA00004479"/>
    </source>
</evidence>
<dbReference type="SUPFAM" id="SSF69179">
    <property type="entry name" value="Integrin domains"/>
    <property type="match status" value="1"/>
</dbReference>
<evidence type="ECO:0000256" key="10">
    <source>
        <dbReference type="ARBA" id="ARBA00023170"/>
    </source>
</evidence>
<keyword evidence="11" id="KW-0325">Glycoprotein</keyword>
<dbReference type="PRINTS" id="PR01185">
    <property type="entry name" value="INTEGRINA"/>
</dbReference>
<evidence type="ECO:0000313" key="16">
    <source>
        <dbReference type="EMBL" id="GBP26436.1"/>
    </source>
</evidence>
<evidence type="ECO:0000256" key="8">
    <source>
        <dbReference type="ARBA" id="ARBA00023037"/>
    </source>
</evidence>
<feature type="compositionally biased region" description="Basic and acidic residues" evidence="14">
    <location>
        <begin position="1342"/>
        <end position="1356"/>
    </location>
</feature>
<comment type="subcellular location">
    <subcellularLocation>
        <location evidence="1 13">Membrane</location>
        <topology evidence="1 13">Single-pass type I membrane protein</topology>
    </subcellularLocation>
</comment>
<dbReference type="InterPro" id="IPR000413">
    <property type="entry name" value="Integrin_alpha"/>
</dbReference>
<dbReference type="Gene3D" id="2.130.10.130">
    <property type="entry name" value="Integrin alpha, N-terminal"/>
    <property type="match status" value="3"/>
</dbReference>
<reference evidence="16 17" key="1">
    <citation type="journal article" date="2019" name="Commun. Biol.">
        <title>The bagworm genome reveals a unique fibroin gene that provides high tensile strength.</title>
        <authorList>
            <person name="Kono N."/>
            <person name="Nakamura H."/>
            <person name="Ohtoshi R."/>
            <person name="Tomita M."/>
            <person name="Numata K."/>
            <person name="Arakawa K."/>
        </authorList>
    </citation>
    <scope>NUCLEOTIDE SEQUENCE [LARGE SCALE GENOMIC DNA]</scope>
</reference>
<dbReference type="GO" id="GO:0007229">
    <property type="term" value="P:integrin-mediated signaling pathway"/>
    <property type="evidence" value="ECO:0007669"/>
    <property type="project" value="UniProtKB-KW"/>
</dbReference>
<evidence type="ECO:0000313" key="17">
    <source>
        <dbReference type="Proteomes" id="UP000299102"/>
    </source>
</evidence>
<dbReference type="GO" id="GO:0008305">
    <property type="term" value="C:integrin complex"/>
    <property type="evidence" value="ECO:0007669"/>
    <property type="project" value="InterPro"/>
</dbReference>
<keyword evidence="3 13" id="KW-0812">Transmembrane</keyword>
<gene>
    <name evidence="16" type="primary">ItgaPS5</name>
    <name evidence="16" type="ORF">EVAR_75568_1</name>
</gene>
<keyword evidence="7 13" id="KW-1133">Transmembrane helix</keyword>
<dbReference type="SUPFAM" id="SSF69318">
    <property type="entry name" value="Integrin alpha N-terminal domain"/>
    <property type="match status" value="1"/>
</dbReference>
<dbReference type="PANTHER" id="PTHR23220:SF83">
    <property type="entry name" value="INTEGRIN ALPHA-PS3-RELATED"/>
    <property type="match status" value="1"/>
</dbReference>
<name>A0A4C1UKD1_EUMVA</name>
<feature type="domain" description="Integrin alpha second immunoglobulin-like" evidence="15">
    <location>
        <begin position="1036"/>
        <end position="1155"/>
    </location>
</feature>
<dbReference type="GO" id="GO:0009897">
    <property type="term" value="C:external side of plasma membrane"/>
    <property type="evidence" value="ECO:0007669"/>
    <property type="project" value="TreeGrafter"/>
</dbReference>
<accession>A0A4C1UKD1</accession>
<dbReference type="GO" id="GO:0007160">
    <property type="term" value="P:cell-matrix adhesion"/>
    <property type="evidence" value="ECO:0007669"/>
    <property type="project" value="TreeGrafter"/>
</dbReference>
<feature type="repeat" description="FG-GAP" evidence="12">
    <location>
        <begin position="29"/>
        <end position="88"/>
    </location>
</feature>
<evidence type="ECO:0000259" key="15">
    <source>
        <dbReference type="Pfam" id="PF20805"/>
    </source>
</evidence>
<comment type="caution">
    <text evidence="16">The sequence shown here is derived from an EMBL/GenBank/DDBJ whole genome shotgun (WGS) entry which is preliminary data.</text>
</comment>
<evidence type="ECO:0000256" key="11">
    <source>
        <dbReference type="ARBA" id="ARBA00023180"/>
    </source>
</evidence>
<sequence>MSTKYIGTLMFVSSCLVSAAGDVPLFHENSKTVFRPTSMGGYFGYTVLLKQGNPFELLVGAPKAASAAAGVRPGALYRCALAPAHAPANGSCALHAFSSRLYGNIHRALPKRGTRFILKPVWESKAESGPQSRAGSGVRIESGIEMGIESRFGIGIASRIGIGIESGIGIGTESRFGIGTESGIESGIEIGIESRFGIDTESRIERGIEIGVDSRFGIGTESGIESRIGIGIESRFGIGIASGIGIGIKSGIGIGIENRFGIGIESRFGIGMASGIGIGIESGIGIGIENRFGIGTESEIESGLEIGIVTKFGIYTESGIESGSMIGFESRFGIVENSHGYISNYFKDDMWLGASLTTVTEDSLLVNIGVKLVVNTTQAAAAILLLVSADFASQTRAVPVKLSGPRKARKTGSLIHQIIEKQEIQENTDKYANQNTPPSSEDEIIAEVCAPRWTTPYGRNHLLANGLCFLESKEDVIIIAPLSEGHQAYITDGKRKEYGEYGLHLNYYAYAQAGMSAMVSEDRSSLLLGAPGLLQWTGGVVQYQLLEGKSTKRNRLMRPVSNPYFTLNLHPDDYFEQKLKVELLEFKTSKELCDTFASNRNGNENSTIFKNNSLKSELAEMNIKCDDLSDQRLQLVISEMNDCRQQILQDWVRQSPYPRVYPGEGQGKAAALPLEIACYIVFVYITFSKVAHSRSGYSVESGVFEPGGETLYVAGAPRGAAGRGRVLIFRPSAAENVSLTIMGRLDGPQLGAYFGASLLCADLNADGRADVLVGAPNYVSQNDKLFYDQGAVYVYLSEPKVSGFGFRAAGSVRGSGASGARFGSALAALGDVDGDGHPEVAVGAPWEEGGRGAVYVYSAHEHGLRTAYVQRISPSGARAFGIAISKGLDIDGNGCNDLAVGAHVSDEVYVFRCAPTITMMISTTVPGALEQPQNATNFTALFCIQTDPAPSWPTVRLELNATILVDNNEGRAYLNGRSNYKMSAAPGLQSCEQRMVVINRLFNFSAEPSLFSSNEARLSDNSVTHSLFQIQLTGDCGEDLICQPELVVQLKDLGSSPYIPGSGDRMGVVATVINAGEPAYGAVVNFSLPAAPKRVPSSCEMFANNMTCKVPSPLNRGENASYTIELAYVQKDVKEEQLNFTAEIKQPLNTANETQSIRKLTIEVVPIANMTIKGKVLPNATLHVTREQLSAGALIKFVHYFEVTNFGPSDWPYLDAEFNLADWASLSSDIRNCAQGERKLNCSFDIPAHVSFPITLPLTFDLKKDGNKLEENGIYEATTVLILKQHNMNASLTTRLVLRAAPPLWPLVVGGVAGLLLLAIIVYVCYKCGFFRRNRRLDEQETEHIIQEDTSRRDSEQPPDLQPEEQSD</sequence>
<feature type="repeat" description="FG-GAP" evidence="12">
    <location>
        <begin position="809"/>
        <end position="866"/>
    </location>
</feature>
<dbReference type="GO" id="GO:0033627">
    <property type="term" value="P:cell adhesion mediated by integrin"/>
    <property type="evidence" value="ECO:0007669"/>
    <property type="project" value="TreeGrafter"/>
</dbReference>
<feature type="chain" id="PRO_5019882307" evidence="13">
    <location>
        <begin position="22"/>
        <end position="1368"/>
    </location>
</feature>
<dbReference type="OrthoDB" id="5317514at2759"/>
<evidence type="ECO:0000256" key="5">
    <source>
        <dbReference type="ARBA" id="ARBA00022737"/>
    </source>
</evidence>
<dbReference type="PROSITE" id="PS00242">
    <property type="entry name" value="INTEGRIN_ALPHA"/>
    <property type="match status" value="1"/>
</dbReference>
<dbReference type="Pfam" id="PF20805">
    <property type="entry name" value="Integrin_A_Ig_2"/>
    <property type="match status" value="1"/>
</dbReference>
<evidence type="ECO:0000256" key="12">
    <source>
        <dbReference type="PROSITE-ProRule" id="PRU00803"/>
    </source>
</evidence>
<dbReference type="InterPro" id="IPR028994">
    <property type="entry name" value="Integrin_alpha_N"/>
</dbReference>
<feature type="region of interest" description="Disordered" evidence="14">
    <location>
        <begin position="1342"/>
        <end position="1368"/>
    </location>
</feature>
<dbReference type="PROSITE" id="PS51470">
    <property type="entry name" value="FG_GAP"/>
    <property type="match status" value="3"/>
</dbReference>
<evidence type="ECO:0000256" key="3">
    <source>
        <dbReference type="ARBA" id="ARBA00022692"/>
    </source>
</evidence>
<keyword evidence="6 13" id="KW-0130">Cell adhesion</keyword>
<dbReference type="GO" id="GO:0005178">
    <property type="term" value="F:integrin binding"/>
    <property type="evidence" value="ECO:0007669"/>
    <property type="project" value="TreeGrafter"/>
</dbReference>
<dbReference type="PANTHER" id="PTHR23220">
    <property type="entry name" value="INTEGRIN ALPHA"/>
    <property type="match status" value="1"/>
</dbReference>
<dbReference type="InterPro" id="IPR032695">
    <property type="entry name" value="Integrin_dom_sf"/>
</dbReference>
<dbReference type="STRING" id="151549.A0A4C1UKD1"/>
<evidence type="ECO:0000256" key="13">
    <source>
        <dbReference type="RuleBase" id="RU003762"/>
    </source>
</evidence>
<dbReference type="Proteomes" id="UP000299102">
    <property type="component" value="Unassembled WGS sequence"/>
</dbReference>
<dbReference type="SMART" id="SM00191">
    <property type="entry name" value="Int_alpha"/>
    <property type="match status" value="6"/>
</dbReference>
<evidence type="ECO:0000256" key="9">
    <source>
        <dbReference type="ARBA" id="ARBA00023136"/>
    </source>
</evidence>
<keyword evidence="17" id="KW-1185">Reference proteome</keyword>
<evidence type="ECO:0000256" key="7">
    <source>
        <dbReference type="ARBA" id="ARBA00022989"/>
    </source>
</evidence>
<dbReference type="Gene3D" id="1.20.5.930">
    <property type="entry name" value="Bicelle-embedded integrin alpha(iib) transmembrane segment"/>
    <property type="match status" value="1"/>
</dbReference>